<dbReference type="InterPro" id="IPR054015">
    <property type="entry name" value="ExsA-like_N"/>
</dbReference>
<protein>
    <submittedName>
        <fullName evidence="5">Transcriptional regulator, AraC family</fullName>
    </submittedName>
</protein>
<dbReference type="RefSeq" id="WP_068840535.1">
    <property type="nucleotide sequence ID" value="NZ_FRBT01000009.1"/>
</dbReference>
<dbReference type="InterPro" id="IPR037923">
    <property type="entry name" value="HTH-like"/>
</dbReference>
<evidence type="ECO:0000259" key="4">
    <source>
        <dbReference type="PROSITE" id="PS01124"/>
    </source>
</evidence>
<dbReference type="PROSITE" id="PS01124">
    <property type="entry name" value="HTH_ARAC_FAMILY_2"/>
    <property type="match status" value="1"/>
</dbReference>
<dbReference type="Gene3D" id="1.10.10.60">
    <property type="entry name" value="Homeodomain-like"/>
    <property type="match status" value="1"/>
</dbReference>
<proteinExistence type="predicted"/>
<gene>
    <name evidence="5" type="ORF">SAMN05444484_10942</name>
</gene>
<keyword evidence="6" id="KW-1185">Reference proteome</keyword>
<accession>A0A1M7LBC5</accession>
<evidence type="ECO:0000256" key="2">
    <source>
        <dbReference type="ARBA" id="ARBA00023125"/>
    </source>
</evidence>
<evidence type="ECO:0000313" key="6">
    <source>
        <dbReference type="Proteomes" id="UP000184028"/>
    </source>
</evidence>
<dbReference type="SUPFAM" id="SSF46689">
    <property type="entry name" value="Homeodomain-like"/>
    <property type="match status" value="2"/>
</dbReference>
<dbReference type="PANTHER" id="PTHR43280:SF2">
    <property type="entry name" value="HTH-TYPE TRANSCRIPTIONAL REGULATOR EXSA"/>
    <property type="match status" value="1"/>
</dbReference>
<dbReference type="EMBL" id="FRBT01000009">
    <property type="protein sequence ID" value="SHM75420.1"/>
    <property type="molecule type" value="Genomic_DNA"/>
</dbReference>
<keyword evidence="3" id="KW-0804">Transcription</keyword>
<evidence type="ECO:0000313" key="5">
    <source>
        <dbReference type="EMBL" id="SHM75420.1"/>
    </source>
</evidence>
<keyword evidence="1" id="KW-0805">Transcription regulation</keyword>
<dbReference type="Pfam" id="PF22200">
    <property type="entry name" value="ExsA_N"/>
    <property type="match status" value="1"/>
</dbReference>
<dbReference type="InterPro" id="IPR018060">
    <property type="entry name" value="HTH_AraC"/>
</dbReference>
<dbReference type="GO" id="GO:0003700">
    <property type="term" value="F:DNA-binding transcription factor activity"/>
    <property type="evidence" value="ECO:0007669"/>
    <property type="project" value="InterPro"/>
</dbReference>
<dbReference type="Pfam" id="PF12833">
    <property type="entry name" value="HTH_18"/>
    <property type="match status" value="1"/>
</dbReference>
<dbReference type="AlphaFoldDB" id="A0A1M7LBC5"/>
<dbReference type="SMART" id="SM00342">
    <property type="entry name" value="HTH_ARAC"/>
    <property type="match status" value="1"/>
</dbReference>
<sequence>MEHISKYLTPEIKLSSYDDKLFKSDLMFDDHMLIWFISGETKIIQADATFYFKTGDIFLIPRNLLATIINYPKNGKPHKTVVMHLSAERLKKFYEKIDVDKKPAKEQTIQRFSNHPLLKSCLSSVIPYFDVEGAFPENIASLKITEAISILREIDKGVDSILANFDEPGKVDLITFMERNFMFNMPMEKLGYLTGRSLSTFNRDFKKLFHITPQKWLTDKRLQLAYYQLSEKKKKPTEVYLEVGFEDLSHFSFAFKKKYGLSPNQLPSLNVS</sequence>
<dbReference type="STRING" id="946677.SAMN05444484_10942"/>
<organism evidence="5 6">
    <name type="scientific">Flavobacterium chilense</name>
    <dbReference type="NCBI Taxonomy" id="946677"/>
    <lineage>
        <taxon>Bacteria</taxon>
        <taxon>Pseudomonadati</taxon>
        <taxon>Bacteroidota</taxon>
        <taxon>Flavobacteriia</taxon>
        <taxon>Flavobacteriales</taxon>
        <taxon>Flavobacteriaceae</taxon>
        <taxon>Flavobacterium</taxon>
    </lineage>
</organism>
<feature type="domain" description="HTH araC/xylS-type" evidence="4">
    <location>
        <begin position="171"/>
        <end position="269"/>
    </location>
</feature>
<evidence type="ECO:0000256" key="3">
    <source>
        <dbReference type="ARBA" id="ARBA00023163"/>
    </source>
</evidence>
<name>A0A1M7LBC5_9FLAO</name>
<dbReference type="Proteomes" id="UP000184028">
    <property type="component" value="Unassembled WGS sequence"/>
</dbReference>
<keyword evidence="2" id="KW-0238">DNA-binding</keyword>
<reference evidence="6" key="1">
    <citation type="submission" date="2016-11" db="EMBL/GenBank/DDBJ databases">
        <authorList>
            <person name="Varghese N."/>
            <person name="Submissions S."/>
        </authorList>
    </citation>
    <scope>NUCLEOTIDE SEQUENCE [LARGE SCALE GENOMIC DNA]</scope>
    <source>
        <strain evidence="6">DSM 24724</strain>
    </source>
</reference>
<dbReference type="GO" id="GO:0043565">
    <property type="term" value="F:sequence-specific DNA binding"/>
    <property type="evidence" value="ECO:0007669"/>
    <property type="project" value="InterPro"/>
</dbReference>
<evidence type="ECO:0000256" key="1">
    <source>
        <dbReference type="ARBA" id="ARBA00023015"/>
    </source>
</evidence>
<dbReference type="SUPFAM" id="SSF51215">
    <property type="entry name" value="Regulatory protein AraC"/>
    <property type="match status" value="1"/>
</dbReference>
<dbReference type="PANTHER" id="PTHR43280">
    <property type="entry name" value="ARAC-FAMILY TRANSCRIPTIONAL REGULATOR"/>
    <property type="match status" value="1"/>
</dbReference>
<dbReference type="InterPro" id="IPR009057">
    <property type="entry name" value="Homeodomain-like_sf"/>
</dbReference>
<dbReference type="OrthoDB" id="4480133at2"/>